<reference evidence="11 12" key="1">
    <citation type="submission" date="2018-06" db="EMBL/GenBank/DDBJ databases">
        <authorList>
            <consortium name="Pathogen Informatics"/>
            <person name="Doyle S."/>
        </authorList>
    </citation>
    <scope>NUCLEOTIDE SEQUENCE [LARGE SCALE GENOMIC DNA]</scope>
    <source>
        <strain evidence="11 12">NCTC11819</strain>
    </source>
</reference>
<evidence type="ECO:0000313" key="11">
    <source>
        <dbReference type="EMBL" id="STO16265.1"/>
    </source>
</evidence>
<dbReference type="Pfam" id="PF01694">
    <property type="entry name" value="Rhomboid"/>
    <property type="match status" value="1"/>
</dbReference>
<dbReference type="SUPFAM" id="SSF144091">
    <property type="entry name" value="Rhomboid-like"/>
    <property type="match status" value="1"/>
</dbReference>
<keyword evidence="5 7" id="KW-1133">Transmembrane helix</keyword>
<feature type="transmembrane region" description="Helical" evidence="7">
    <location>
        <begin position="98"/>
        <end position="118"/>
    </location>
</feature>
<dbReference type="SMART" id="SM01160">
    <property type="entry name" value="DUF1751"/>
    <property type="match status" value="1"/>
</dbReference>
<feature type="transmembrane region" description="Helical" evidence="7">
    <location>
        <begin position="124"/>
        <end position="145"/>
    </location>
</feature>
<dbReference type="EMBL" id="UGGQ01000006">
    <property type="protein sequence ID" value="STO16265.1"/>
    <property type="molecule type" value="Genomic_DNA"/>
</dbReference>
<dbReference type="GeneID" id="61169095"/>
<comment type="similarity">
    <text evidence="2">Belongs to the peptidase S54 family.</text>
</comment>
<name>A0A2J9KNK3_9ACTO</name>
<evidence type="ECO:0000256" key="4">
    <source>
        <dbReference type="ARBA" id="ARBA00022801"/>
    </source>
</evidence>
<dbReference type="GO" id="GO:0006508">
    <property type="term" value="P:proteolysis"/>
    <property type="evidence" value="ECO:0007669"/>
    <property type="project" value="UniProtKB-KW"/>
</dbReference>
<feature type="transmembrane region" description="Helical" evidence="7">
    <location>
        <begin position="63"/>
        <end position="86"/>
    </location>
</feature>
<keyword evidence="6 7" id="KW-0472">Membrane</keyword>
<sequence length="267" mass="29618">MSESESYSENTRAPKPPKSFVTWGLCLAMLVIWVATLLFPTLIRDFAFMPAAALFEPWRFLSAAFLHSIPMPFHLGFNCWALWVVGRALEPIMGHTKLLLSFVICALAASLACCLTALLNLQAWLTFTVGASGAVFGFFGIMLAIQRMLRLPYTEMAALIGINFVIGFVLPNVAWVAHLGGLAAGLAIGGFTAWRLRHATLVEIPVHEVPTPDNPNPPKAVVLHRVITTRDRMYDVLFYAGFVLLLLGASWLFYHFNYHTIYSLLGF</sequence>
<dbReference type="EMBL" id="JABCUS010000011">
    <property type="protein sequence ID" value="NMX03477.1"/>
    <property type="molecule type" value="Genomic_DNA"/>
</dbReference>
<feature type="transmembrane region" description="Helical" evidence="7">
    <location>
        <begin position="20"/>
        <end position="43"/>
    </location>
</feature>
<feature type="domain" description="Peptidase S54 rhomboid" evidence="8">
    <location>
        <begin position="56"/>
        <end position="192"/>
    </location>
</feature>
<dbReference type="InterPro" id="IPR035952">
    <property type="entry name" value="Rhomboid-like_sf"/>
</dbReference>
<evidence type="ECO:0000256" key="1">
    <source>
        <dbReference type="ARBA" id="ARBA00004141"/>
    </source>
</evidence>
<dbReference type="InterPro" id="IPR022764">
    <property type="entry name" value="Peptidase_S54_rhomboid_dom"/>
</dbReference>
<dbReference type="OrthoDB" id="9807874at2"/>
<evidence type="ECO:0000313" key="9">
    <source>
        <dbReference type="EMBL" id="NMW93406.1"/>
    </source>
</evidence>
<feature type="transmembrane region" description="Helical" evidence="7">
    <location>
        <begin position="236"/>
        <end position="254"/>
    </location>
</feature>
<evidence type="ECO:0000256" key="7">
    <source>
        <dbReference type="SAM" id="Phobius"/>
    </source>
</evidence>
<keyword evidence="11" id="KW-0645">Protease</keyword>
<dbReference type="EC" id="3.4.21.105" evidence="11"/>
<dbReference type="GO" id="GO:0004252">
    <property type="term" value="F:serine-type endopeptidase activity"/>
    <property type="evidence" value="ECO:0007669"/>
    <property type="project" value="InterPro"/>
</dbReference>
<dbReference type="PANTHER" id="PTHR43731">
    <property type="entry name" value="RHOMBOID PROTEASE"/>
    <property type="match status" value="1"/>
</dbReference>
<evidence type="ECO:0000256" key="5">
    <source>
        <dbReference type="ARBA" id="ARBA00022989"/>
    </source>
</evidence>
<evidence type="ECO:0000259" key="8">
    <source>
        <dbReference type="Pfam" id="PF01694"/>
    </source>
</evidence>
<protein>
    <submittedName>
        <fullName evidence="9">Rhomboid family intramembrane serine protease</fullName>
    </submittedName>
    <submittedName>
        <fullName evidence="11">Rhomboid protease gluP</fullName>
        <ecNumber evidence="11">3.4.21.105</ecNumber>
    </submittedName>
</protein>
<comment type="caution">
    <text evidence="11">The sequence shown here is derived from an EMBL/GenBank/DDBJ whole genome shotgun (WGS) entry which is preliminary data.</text>
</comment>
<proteinExistence type="inferred from homology"/>
<keyword evidence="4 11" id="KW-0378">Hydrolase</keyword>
<dbReference type="Gene3D" id="1.20.1540.10">
    <property type="entry name" value="Rhomboid-like"/>
    <property type="match status" value="1"/>
</dbReference>
<evidence type="ECO:0000313" key="12">
    <source>
        <dbReference type="Proteomes" id="UP000255284"/>
    </source>
</evidence>
<dbReference type="AlphaFoldDB" id="A0A2J9KNK3"/>
<dbReference type="Proteomes" id="UP000582487">
    <property type="component" value="Unassembled WGS sequence"/>
</dbReference>
<dbReference type="InterPro" id="IPR050925">
    <property type="entry name" value="Rhomboid_protease_S54"/>
</dbReference>
<evidence type="ECO:0000313" key="13">
    <source>
        <dbReference type="Proteomes" id="UP000575397"/>
    </source>
</evidence>
<evidence type="ECO:0000256" key="6">
    <source>
        <dbReference type="ARBA" id="ARBA00023136"/>
    </source>
</evidence>
<evidence type="ECO:0000256" key="2">
    <source>
        <dbReference type="ARBA" id="ARBA00009045"/>
    </source>
</evidence>
<reference evidence="13 14" key="2">
    <citation type="submission" date="2020-04" db="EMBL/GenBank/DDBJ databases">
        <title>Antimicrobial susceptibility and clonality of vaginal-derived multi-drug resistant Mobiluncus isolates in China.</title>
        <authorList>
            <person name="Zhang X."/>
        </authorList>
    </citation>
    <scope>NUCLEOTIDE SEQUENCE [LARGE SCALE GENOMIC DNA]</scope>
    <source>
        <strain evidence="10 13">12</strain>
        <strain evidence="9 14">7</strain>
    </source>
</reference>
<dbReference type="PANTHER" id="PTHR43731:SF14">
    <property type="entry name" value="PRESENILIN-ASSOCIATED RHOMBOID-LIKE PROTEIN, MITOCHONDRIAL"/>
    <property type="match status" value="1"/>
</dbReference>
<comment type="subcellular location">
    <subcellularLocation>
        <location evidence="1">Membrane</location>
        <topology evidence="1">Multi-pass membrane protein</topology>
    </subcellularLocation>
</comment>
<organism evidence="11 12">
    <name type="scientific">Mobiluncus mulieris</name>
    <dbReference type="NCBI Taxonomy" id="2052"/>
    <lineage>
        <taxon>Bacteria</taxon>
        <taxon>Bacillati</taxon>
        <taxon>Actinomycetota</taxon>
        <taxon>Actinomycetes</taxon>
        <taxon>Actinomycetales</taxon>
        <taxon>Actinomycetaceae</taxon>
        <taxon>Mobiluncus</taxon>
    </lineage>
</organism>
<dbReference type="Proteomes" id="UP000255284">
    <property type="component" value="Unassembled WGS sequence"/>
</dbReference>
<dbReference type="RefSeq" id="WP_004013973.1">
    <property type="nucleotide sequence ID" value="NZ_CAMPUA010000005.1"/>
</dbReference>
<keyword evidence="3 7" id="KW-0812">Transmembrane</keyword>
<evidence type="ECO:0000313" key="14">
    <source>
        <dbReference type="Proteomes" id="UP000582487"/>
    </source>
</evidence>
<accession>A0A2J9KNK3</accession>
<dbReference type="GO" id="GO:0016020">
    <property type="term" value="C:membrane"/>
    <property type="evidence" value="ECO:0007669"/>
    <property type="project" value="UniProtKB-SubCell"/>
</dbReference>
<feature type="transmembrane region" description="Helical" evidence="7">
    <location>
        <begin position="152"/>
        <end position="170"/>
    </location>
</feature>
<gene>
    <name evidence="11" type="primary">gluP</name>
    <name evidence="9" type="ORF">HHJ74_06810</name>
    <name evidence="10" type="ORF">HHJ77_05955</name>
    <name evidence="11" type="ORF">NCTC11819_00829</name>
</gene>
<dbReference type="Proteomes" id="UP000575397">
    <property type="component" value="Unassembled WGS sequence"/>
</dbReference>
<evidence type="ECO:0000256" key="3">
    <source>
        <dbReference type="ARBA" id="ARBA00022692"/>
    </source>
</evidence>
<dbReference type="EMBL" id="JABCUV010000006">
    <property type="protein sequence ID" value="NMW93406.1"/>
    <property type="molecule type" value="Genomic_DNA"/>
</dbReference>
<evidence type="ECO:0000313" key="10">
    <source>
        <dbReference type="EMBL" id="NMX03477.1"/>
    </source>
</evidence>